<feature type="transmembrane region" description="Helical" evidence="4">
    <location>
        <begin position="81"/>
        <end position="103"/>
    </location>
</feature>
<dbReference type="InterPro" id="IPR003594">
    <property type="entry name" value="HATPase_dom"/>
</dbReference>
<evidence type="ECO:0000256" key="3">
    <source>
        <dbReference type="ARBA" id="ARBA00022553"/>
    </source>
</evidence>
<dbReference type="Pfam" id="PF00512">
    <property type="entry name" value="HisKA"/>
    <property type="match status" value="1"/>
</dbReference>
<evidence type="ECO:0000256" key="1">
    <source>
        <dbReference type="ARBA" id="ARBA00000085"/>
    </source>
</evidence>
<protein>
    <recommendedName>
        <fullName evidence="2">histidine kinase</fullName>
        <ecNumber evidence="2">2.7.13.3</ecNumber>
    </recommendedName>
</protein>
<evidence type="ECO:0000256" key="4">
    <source>
        <dbReference type="SAM" id="Phobius"/>
    </source>
</evidence>
<dbReference type="InterPro" id="IPR005467">
    <property type="entry name" value="His_kinase_dom"/>
</dbReference>
<feature type="transmembrane region" description="Helical" evidence="4">
    <location>
        <begin position="163"/>
        <end position="184"/>
    </location>
</feature>
<dbReference type="Pfam" id="PF02518">
    <property type="entry name" value="HATPase_c"/>
    <property type="match status" value="1"/>
</dbReference>
<dbReference type="InterPro" id="IPR003661">
    <property type="entry name" value="HisK_dim/P_dom"/>
</dbReference>
<proteinExistence type="predicted"/>
<dbReference type="RefSeq" id="WP_125094171.1">
    <property type="nucleotide sequence ID" value="NZ_RRUE01000001.1"/>
</dbReference>
<dbReference type="PRINTS" id="PR00344">
    <property type="entry name" value="BCTRLSENSOR"/>
</dbReference>
<dbReference type="AlphaFoldDB" id="A0A3R8LMZ3"/>
<dbReference type="InterPro" id="IPR036097">
    <property type="entry name" value="HisK_dim/P_sf"/>
</dbReference>
<keyword evidence="3" id="KW-0597">Phosphoprotein</keyword>
<dbReference type="SUPFAM" id="SSF55874">
    <property type="entry name" value="ATPase domain of HSP90 chaperone/DNA topoisomerase II/histidine kinase"/>
    <property type="match status" value="1"/>
</dbReference>
<keyword evidence="6" id="KW-0418">Kinase</keyword>
<dbReference type="PROSITE" id="PS50109">
    <property type="entry name" value="HIS_KIN"/>
    <property type="match status" value="1"/>
</dbReference>
<feature type="transmembrane region" description="Helical" evidence="4">
    <location>
        <begin position="54"/>
        <end position="74"/>
    </location>
</feature>
<dbReference type="Pfam" id="PF25323">
    <property type="entry name" value="6TM_PilS"/>
    <property type="match status" value="1"/>
</dbReference>
<dbReference type="InterPro" id="IPR004358">
    <property type="entry name" value="Sig_transdc_His_kin-like_C"/>
</dbReference>
<dbReference type="Gene3D" id="1.10.287.130">
    <property type="match status" value="1"/>
</dbReference>
<feature type="transmembrane region" description="Helical" evidence="4">
    <location>
        <begin position="20"/>
        <end position="42"/>
    </location>
</feature>
<dbReference type="EMBL" id="RRUE01000001">
    <property type="protein sequence ID" value="RRN44755.1"/>
    <property type="molecule type" value="Genomic_DNA"/>
</dbReference>
<organism evidence="6 7">
    <name type="scientific">Lautropia dentalis</name>
    <dbReference type="NCBI Taxonomy" id="2490857"/>
    <lineage>
        <taxon>Bacteria</taxon>
        <taxon>Pseudomonadati</taxon>
        <taxon>Pseudomonadota</taxon>
        <taxon>Betaproteobacteria</taxon>
        <taxon>Burkholderiales</taxon>
        <taxon>Burkholderiaceae</taxon>
        <taxon>Lautropia</taxon>
    </lineage>
</organism>
<sequence length="598" mass="64865">MALTPQDLPLQQASTFWTSLRYLADGRFIIALLLLIYIPVLGPDTTSAQPFQRSLFISLTAFYMGFAVLCSVAVRRVRRGFSFQLFTQVTIDVLVLGLIVYASNGRSGLGALLITPVAGVAILSHTMPALGVAAAASMILLGETTLRILQRHEMGAASIGNELMVAAFISATLFFTALVISRLARRLAMQERLAIRRGEDLRNQRAIHALVVAELDQGVIVFDPRGVPRDMNPRARRMLNLPSGTPVSQADPQTLDALRQLLASPANVADLQIRRRGESTRLRARVLTGGNIPIDELGETPYYTDADNGQGGRPLLDRVVLLEDLKRIEDQAQQLKLASMGRLSASIAHEIRNPLAAIRHAGALLGEQADLHGSSAQKRLTDIIEKSTLRIDRIVEDVLSMARRGAMREALDLPDFMAQFMPEFLANAQASGAQTVAPEGESRISLRFDSTAACAFDPNHLRQVLVNLLSNGLRYASNAPGAVLLLWTQTAAGVSQLWVLDDGPGIAPERRVHLFEPFFTTESRGTGLGLHLTQELCTANGASIRYEAPLMLPADIQSRYGAGFLITPAQGALTVQTQREDECVHDTRHASGQPAGAA</sequence>
<evidence type="ECO:0000259" key="5">
    <source>
        <dbReference type="PROSITE" id="PS50109"/>
    </source>
</evidence>
<dbReference type="CDD" id="cd00082">
    <property type="entry name" value="HisKA"/>
    <property type="match status" value="1"/>
</dbReference>
<keyword evidence="4" id="KW-0472">Membrane</keyword>
<dbReference type="PANTHER" id="PTHR43065:SF52">
    <property type="entry name" value="SENSOR PROTEIN KINASE PILS"/>
    <property type="match status" value="1"/>
</dbReference>
<keyword evidence="7" id="KW-1185">Reference proteome</keyword>
<name>A0A3R8LMZ3_9BURK</name>
<feature type="domain" description="Histidine kinase" evidence="5">
    <location>
        <begin position="346"/>
        <end position="547"/>
    </location>
</feature>
<reference evidence="6 7" key="1">
    <citation type="submission" date="2018-11" db="EMBL/GenBank/DDBJ databases">
        <title>Genome sequencing of Lautropia sp. KCOM 2505 (= ChDC F240).</title>
        <authorList>
            <person name="Kook J.-K."/>
            <person name="Park S.-N."/>
            <person name="Lim Y.K."/>
        </authorList>
    </citation>
    <scope>NUCLEOTIDE SEQUENCE [LARGE SCALE GENOMIC DNA]</scope>
    <source>
        <strain evidence="6 7">KCOM 2505</strain>
    </source>
</reference>
<dbReference type="SMART" id="SM00387">
    <property type="entry name" value="HATPase_c"/>
    <property type="match status" value="1"/>
</dbReference>
<dbReference type="GO" id="GO:0000155">
    <property type="term" value="F:phosphorelay sensor kinase activity"/>
    <property type="evidence" value="ECO:0007669"/>
    <property type="project" value="InterPro"/>
</dbReference>
<dbReference type="Gene3D" id="3.30.565.10">
    <property type="entry name" value="Histidine kinase-like ATPase, C-terminal domain"/>
    <property type="match status" value="1"/>
</dbReference>
<keyword evidence="4" id="KW-0812">Transmembrane</keyword>
<accession>A0A3R8LMZ3</accession>
<evidence type="ECO:0000313" key="7">
    <source>
        <dbReference type="Proteomes" id="UP000270261"/>
    </source>
</evidence>
<dbReference type="InterPro" id="IPR036890">
    <property type="entry name" value="HATPase_C_sf"/>
</dbReference>
<keyword evidence="4" id="KW-1133">Transmembrane helix</keyword>
<dbReference type="EC" id="2.7.13.3" evidence="2"/>
<dbReference type="SMART" id="SM00388">
    <property type="entry name" value="HisKA"/>
    <property type="match status" value="1"/>
</dbReference>
<keyword evidence="6" id="KW-0808">Transferase</keyword>
<comment type="caution">
    <text evidence="6">The sequence shown here is derived from an EMBL/GenBank/DDBJ whole genome shotgun (WGS) entry which is preliminary data.</text>
</comment>
<feature type="transmembrane region" description="Helical" evidence="4">
    <location>
        <begin position="109"/>
        <end position="142"/>
    </location>
</feature>
<dbReference type="PANTHER" id="PTHR43065">
    <property type="entry name" value="SENSOR HISTIDINE KINASE"/>
    <property type="match status" value="1"/>
</dbReference>
<dbReference type="OrthoDB" id="9815750at2"/>
<evidence type="ECO:0000256" key="2">
    <source>
        <dbReference type="ARBA" id="ARBA00012438"/>
    </source>
</evidence>
<comment type="catalytic activity">
    <reaction evidence="1">
        <text>ATP + protein L-histidine = ADP + protein N-phospho-L-histidine.</text>
        <dbReference type="EC" id="2.7.13.3"/>
    </reaction>
</comment>
<dbReference type="SUPFAM" id="SSF47384">
    <property type="entry name" value="Homodimeric domain of signal transducing histidine kinase"/>
    <property type="match status" value="1"/>
</dbReference>
<gene>
    <name evidence="6" type="ORF">EHV23_00165</name>
</gene>
<dbReference type="Proteomes" id="UP000270261">
    <property type="component" value="Unassembled WGS sequence"/>
</dbReference>
<evidence type="ECO:0000313" key="6">
    <source>
        <dbReference type="EMBL" id="RRN44755.1"/>
    </source>
</evidence>